<sequence>MEDQYQIVKTWRGYILVSSCLLPSSSAERARIYPDYLDNDAHTARDATPVAQNQVAQEGNPQLPTPNPYHCRYMTQVPSPRDLRYEKGLLGTPGESRLAAASERFVEPDKMSQSIPTRHDEAVHSPDSLQTAVPSWKRSSRDWGEHGSRTSSGESTSSTSPAPFSKAAQPAPATPLGSRDCCTSQNRSEPVPAPPSASSSSLSGTPRLEVRPNRRLSNDSIEDAECS</sequence>
<organism evidence="2 3">
    <name type="scientific">Metarhizium guizhouense (strain ARSEF 977)</name>
    <dbReference type="NCBI Taxonomy" id="1276136"/>
    <lineage>
        <taxon>Eukaryota</taxon>
        <taxon>Fungi</taxon>
        <taxon>Dikarya</taxon>
        <taxon>Ascomycota</taxon>
        <taxon>Pezizomycotina</taxon>
        <taxon>Sordariomycetes</taxon>
        <taxon>Hypocreomycetidae</taxon>
        <taxon>Hypocreales</taxon>
        <taxon>Clavicipitaceae</taxon>
        <taxon>Metarhizium</taxon>
    </lineage>
</organism>
<reference evidence="2 3" key="1">
    <citation type="journal article" date="2014" name="Proc. Natl. Acad. Sci. U.S.A.">
        <title>Trajectory and genomic determinants of fungal-pathogen speciation and host adaptation.</title>
        <authorList>
            <person name="Hu X."/>
            <person name="Xiao G."/>
            <person name="Zheng P."/>
            <person name="Shang Y."/>
            <person name="Su Y."/>
            <person name="Zhang X."/>
            <person name="Liu X."/>
            <person name="Zhan S."/>
            <person name="St Leger R.J."/>
            <person name="Wang C."/>
        </authorList>
    </citation>
    <scope>NUCLEOTIDE SEQUENCE [LARGE SCALE GENOMIC DNA]</scope>
    <source>
        <strain evidence="2 3">ARSEF 977</strain>
    </source>
</reference>
<proteinExistence type="predicted"/>
<dbReference type="HOGENOM" id="CLU_1256288_0_0_1"/>
<accession>A0A0B4I2I7</accession>
<dbReference type="EMBL" id="AZNH01000020">
    <property type="protein sequence ID" value="KID86719.1"/>
    <property type="molecule type" value="Genomic_DNA"/>
</dbReference>
<keyword evidence="3" id="KW-1185">Reference proteome</keyword>
<name>A0A0B4I2I7_METGA</name>
<dbReference type="OrthoDB" id="4957184at2759"/>
<evidence type="ECO:0000313" key="3">
    <source>
        <dbReference type="Proteomes" id="UP000031192"/>
    </source>
</evidence>
<feature type="compositionally biased region" description="Basic and acidic residues" evidence="1">
    <location>
        <begin position="139"/>
        <end position="148"/>
    </location>
</feature>
<protein>
    <submittedName>
        <fullName evidence="2">Uncharacterized protein</fullName>
    </submittedName>
</protein>
<dbReference type="AlphaFoldDB" id="A0A0B4I2I7"/>
<evidence type="ECO:0000313" key="2">
    <source>
        <dbReference type="EMBL" id="KID86719.1"/>
    </source>
</evidence>
<feature type="region of interest" description="Disordered" evidence="1">
    <location>
        <begin position="99"/>
        <end position="227"/>
    </location>
</feature>
<comment type="caution">
    <text evidence="2">The sequence shown here is derived from an EMBL/GenBank/DDBJ whole genome shotgun (WGS) entry which is preliminary data.</text>
</comment>
<dbReference type="Proteomes" id="UP000031192">
    <property type="component" value="Unassembled WGS sequence"/>
</dbReference>
<gene>
    <name evidence="2" type="ORF">MGU_06191</name>
</gene>
<evidence type="ECO:0000256" key="1">
    <source>
        <dbReference type="SAM" id="MobiDB-lite"/>
    </source>
</evidence>
<feature type="compositionally biased region" description="Low complexity" evidence="1">
    <location>
        <begin position="149"/>
        <end position="160"/>
    </location>
</feature>